<dbReference type="EC" id="4.3.2.7" evidence="1"/>
<name>A0A845QCZ0_9HYPH</name>
<sequence>MRHRTPPIGPDGLWIFGYGSLMWEPGFAYRRAERAQVTGWHRRMSMMGSKSYGWVSRPGLAAGLHPGGVVDGIAFLLAPEDCPATLPVLSAREWAYLAVMAPARLASGERVRALTYVAHPTNGRFHPHRPRGDFLRRLNHGVGRKGAAADYLRLSAEALTAHGVYLSDLHDLVPLIDRGRAATAKRR</sequence>
<dbReference type="InterPro" id="IPR036568">
    <property type="entry name" value="GGCT-like_sf"/>
</dbReference>
<dbReference type="Gene3D" id="3.10.490.10">
    <property type="entry name" value="Gamma-glutamyl cyclotransferase-like"/>
    <property type="match status" value="1"/>
</dbReference>
<keyword evidence="4" id="KW-1185">Reference proteome</keyword>
<dbReference type="RefSeq" id="WP_160588400.1">
    <property type="nucleotide sequence ID" value="NZ_BMHN01000001.1"/>
</dbReference>
<protein>
    <recommendedName>
        <fullName evidence="1">glutathione-specific gamma-glutamylcyclotransferase</fullName>
        <ecNumber evidence="1">4.3.2.7</ecNumber>
    </recommendedName>
</protein>
<dbReference type="PANTHER" id="PTHR12192">
    <property type="entry name" value="CATION TRANSPORT PROTEIN CHAC-RELATED"/>
    <property type="match status" value="1"/>
</dbReference>
<dbReference type="SUPFAM" id="SSF110857">
    <property type="entry name" value="Gamma-glutamyl cyclotransferase-like"/>
    <property type="match status" value="1"/>
</dbReference>
<dbReference type="PANTHER" id="PTHR12192:SF2">
    <property type="entry name" value="GLUTATHIONE-SPECIFIC GAMMA-GLUTAMYLCYCLOTRANSFERASE 2"/>
    <property type="match status" value="1"/>
</dbReference>
<dbReference type="EMBL" id="WXYQ01000007">
    <property type="protein sequence ID" value="NBG96307.1"/>
    <property type="molecule type" value="Genomic_DNA"/>
</dbReference>
<dbReference type="GeneID" id="300655456"/>
<dbReference type="OrthoDB" id="9795692at2"/>
<dbReference type="InterPro" id="IPR013024">
    <property type="entry name" value="GGCT-like"/>
</dbReference>
<dbReference type="GO" id="GO:0006751">
    <property type="term" value="P:glutathione catabolic process"/>
    <property type="evidence" value="ECO:0007669"/>
    <property type="project" value="InterPro"/>
</dbReference>
<dbReference type="Pfam" id="PF04752">
    <property type="entry name" value="ChaC"/>
    <property type="match status" value="1"/>
</dbReference>
<evidence type="ECO:0000256" key="1">
    <source>
        <dbReference type="ARBA" id="ARBA00012344"/>
    </source>
</evidence>
<reference evidence="3 4" key="1">
    <citation type="journal article" date="2016" name="Int. J. Syst. Evol. Microbiol.">
        <title>Pyruvatibacter mobilis gen. nov., sp. nov., a marine bacterium from the culture broth of Picochlorum sp. 122.</title>
        <authorList>
            <person name="Wang G."/>
            <person name="Tang M."/>
            <person name="Wu H."/>
            <person name="Dai S."/>
            <person name="Li T."/>
            <person name="Chen C."/>
            <person name="He H."/>
            <person name="Fan J."/>
            <person name="Xiang W."/>
            <person name="Li X."/>
        </authorList>
    </citation>
    <scope>NUCLEOTIDE SEQUENCE [LARGE SCALE GENOMIC DNA]</scope>
    <source>
        <strain evidence="3 4">GYP-11</strain>
    </source>
</reference>
<evidence type="ECO:0000256" key="2">
    <source>
        <dbReference type="ARBA" id="ARBA00023239"/>
    </source>
</evidence>
<dbReference type="GO" id="GO:0061928">
    <property type="term" value="F:glutathione specific gamma-glutamylcyclotransferase activity"/>
    <property type="evidence" value="ECO:0007669"/>
    <property type="project" value="UniProtKB-EC"/>
</dbReference>
<dbReference type="GO" id="GO:0016740">
    <property type="term" value="F:transferase activity"/>
    <property type="evidence" value="ECO:0007669"/>
    <property type="project" value="UniProtKB-KW"/>
</dbReference>
<proteinExistence type="predicted"/>
<comment type="caution">
    <text evidence="3">The sequence shown here is derived from an EMBL/GenBank/DDBJ whole genome shotgun (WGS) entry which is preliminary data.</text>
</comment>
<dbReference type="Proteomes" id="UP000470384">
    <property type="component" value="Unassembled WGS sequence"/>
</dbReference>
<accession>A0A845QCZ0</accession>
<keyword evidence="3" id="KW-0808">Transferase</keyword>
<dbReference type="AlphaFoldDB" id="A0A845QCZ0"/>
<keyword evidence="2" id="KW-0456">Lyase</keyword>
<evidence type="ECO:0000313" key="4">
    <source>
        <dbReference type="Proteomes" id="UP000470384"/>
    </source>
</evidence>
<dbReference type="GO" id="GO:0005737">
    <property type="term" value="C:cytoplasm"/>
    <property type="evidence" value="ECO:0007669"/>
    <property type="project" value="TreeGrafter"/>
</dbReference>
<dbReference type="InterPro" id="IPR006840">
    <property type="entry name" value="ChaC"/>
</dbReference>
<organism evidence="3 4">
    <name type="scientific">Pyruvatibacter mobilis</name>
    <dbReference type="NCBI Taxonomy" id="1712261"/>
    <lineage>
        <taxon>Bacteria</taxon>
        <taxon>Pseudomonadati</taxon>
        <taxon>Pseudomonadota</taxon>
        <taxon>Alphaproteobacteria</taxon>
        <taxon>Hyphomicrobiales</taxon>
        <taxon>Parvibaculaceae</taxon>
        <taxon>Pyruvatibacter</taxon>
    </lineage>
</organism>
<gene>
    <name evidence="3" type="ORF">GTQ45_11235</name>
</gene>
<evidence type="ECO:0000313" key="3">
    <source>
        <dbReference type="EMBL" id="NBG96307.1"/>
    </source>
</evidence>
<dbReference type="CDD" id="cd06661">
    <property type="entry name" value="GGCT_like"/>
    <property type="match status" value="1"/>
</dbReference>